<feature type="region of interest" description="Disordered" evidence="4">
    <location>
        <begin position="108"/>
        <end position="128"/>
    </location>
</feature>
<evidence type="ECO:0000256" key="3">
    <source>
        <dbReference type="SAM" id="Coils"/>
    </source>
</evidence>
<reference evidence="6" key="1">
    <citation type="submission" date="2021-02" db="EMBL/GenBank/DDBJ databases">
        <authorList>
            <person name="Nowell W R."/>
        </authorList>
    </citation>
    <scope>NUCLEOTIDE SEQUENCE</scope>
</reference>
<sequence>MSRNQFISIVDYLQSDEGFNSKNFTIIRDEYQKECDGSFPVFMNESALKKIAQKLKIKINNDDDDDDDDDFGILRDCVMPNPHDSQSTVQCKLKSRIPVNTSVTVENSHHFPPQVYSPPTTTNGSSSSESNEAIKLLTDIDCLVNIKKVLPEVSTFIHSFLLKPIPQINESLQGSVESISNSIIDQKPFILDAQCPLYLFVREQMFKYPVVVSVSHSNSTRFRLVEPIRLNDDFDKWEYDHLRGLFDLELVPHDSNSKFPSRWHLADNVSIYCRITIINSNEQIGSSSRFDRLHADSLDAFVRNVCAQENNDRSGDWLKALKAADIFHFEHLASLDRTEWDRIPLLSVNAKRILRAEVDRQRTNIVGEQRRHVITNTIDENKEENSLLNISENQSPSISEHYADIHLVKLYMWHLLHDQPTVKKFGNLAKIETKCVDAAFKEMQCEGYADDGLFLRMKEFFLPLTISQKELNLQWSSDGHIQRAWSEKRNKLLENIKELDTKLKEEIKVFKKYSDDIGKAEQNIIDKERQYSSTVSMITSNNRNTRPTGTIDRFLESIRRSKRHSKEQVAALRLAYTEWEKCKSDLLEKLNSLRDKKIASRTQIMNLENQIEEEKVRLNLIETTLNTPQQPVDNQLVKPPRGLVLYGPPGTGKSDILSKLAKKMGIIMVSPPLAAGELNRSLVGESERIIIALCSRCYHIPYAMCCVSIDEIDSLAPKRRDDSNQGKVDKISVLLSLIEGIKDVPNLMILSATNRLHMMDEAFLRRMSGKFFVGRPSSSARISILQKIPSWALEPEVLNRLSMATTNFSGAAVKALTRAITVKCIKMKLTEPMNEIEAFKLADLIAQQYQIFIGSETLPRLLLRNLLVESNRHIYQLPPKFKYTGRIIIGLQHQRICIEVIQQIPNTNHTQLSVIERPLYPNETNVQTLLERLTAYGNSHNVQLLQLIDLNLLASQGAYDERKVYETLKDRYDECVSYTRSMIVYDLDALVGINKSESNSNMGQSVSYSVHNQSIYTYVLARFRDRVMEDIQEKDADNVERWAVAVIREPFLLRQFSDETQFPRTSREQEEIESERRRVEEPVKCVKCKDFYTENENRSCTHHDGFVYDNTSTELTIFAPSDVVKILNKIERKAFNDTNQNHEWERQKSKFKWICCDETFTTLHRGGCKRGKHGFSPKDNQPLNGQGINRREQATVEKWEDFCCDNQEYYAKWQSLLNDY</sequence>
<dbReference type="Gene3D" id="3.40.50.300">
    <property type="entry name" value="P-loop containing nucleotide triphosphate hydrolases"/>
    <property type="match status" value="1"/>
</dbReference>
<dbReference type="InterPro" id="IPR003959">
    <property type="entry name" value="ATPase_AAA_core"/>
</dbReference>
<dbReference type="EMBL" id="CAJNRG010008838">
    <property type="protein sequence ID" value="CAF2107671.1"/>
    <property type="molecule type" value="Genomic_DNA"/>
</dbReference>
<dbReference type="SMART" id="SM00382">
    <property type="entry name" value="AAA"/>
    <property type="match status" value="1"/>
</dbReference>
<dbReference type="PANTHER" id="PTHR23077:SF171">
    <property type="entry name" value="NUCLEAR VALOSIN-CONTAINING PROTEIN-LIKE"/>
    <property type="match status" value="1"/>
</dbReference>
<accession>A0A816UD69</accession>
<dbReference type="GO" id="GO:0005524">
    <property type="term" value="F:ATP binding"/>
    <property type="evidence" value="ECO:0007669"/>
    <property type="project" value="UniProtKB-KW"/>
</dbReference>
<dbReference type="InterPro" id="IPR027417">
    <property type="entry name" value="P-loop_NTPase"/>
</dbReference>
<evidence type="ECO:0000259" key="5">
    <source>
        <dbReference type="SMART" id="SM00382"/>
    </source>
</evidence>
<gene>
    <name evidence="6" type="ORF">XDN619_LOCUS20109</name>
</gene>
<evidence type="ECO:0000313" key="6">
    <source>
        <dbReference type="EMBL" id="CAF2107671.1"/>
    </source>
</evidence>
<keyword evidence="3" id="KW-0175">Coiled coil</keyword>
<comment type="caution">
    <text evidence="6">The sequence shown here is derived from an EMBL/GenBank/DDBJ whole genome shotgun (WGS) entry which is preliminary data.</text>
</comment>
<proteinExistence type="predicted"/>
<evidence type="ECO:0000256" key="1">
    <source>
        <dbReference type="ARBA" id="ARBA00022741"/>
    </source>
</evidence>
<dbReference type="GO" id="GO:0016887">
    <property type="term" value="F:ATP hydrolysis activity"/>
    <property type="evidence" value="ECO:0007669"/>
    <property type="project" value="InterPro"/>
</dbReference>
<feature type="domain" description="AAA+ ATPase" evidence="5">
    <location>
        <begin position="639"/>
        <end position="777"/>
    </location>
</feature>
<feature type="coiled-coil region" evidence="3">
    <location>
        <begin position="590"/>
        <end position="624"/>
    </location>
</feature>
<dbReference type="Gene3D" id="1.10.8.60">
    <property type="match status" value="1"/>
</dbReference>
<dbReference type="InterPro" id="IPR003593">
    <property type="entry name" value="AAA+_ATPase"/>
</dbReference>
<dbReference type="PROSITE" id="PS00674">
    <property type="entry name" value="AAA"/>
    <property type="match status" value="1"/>
</dbReference>
<organism evidence="6 7">
    <name type="scientific">Rotaria magnacalcarata</name>
    <dbReference type="NCBI Taxonomy" id="392030"/>
    <lineage>
        <taxon>Eukaryota</taxon>
        <taxon>Metazoa</taxon>
        <taxon>Spiralia</taxon>
        <taxon>Gnathifera</taxon>
        <taxon>Rotifera</taxon>
        <taxon>Eurotatoria</taxon>
        <taxon>Bdelloidea</taxon>
        <taxon>Philodinida</taxon>
        <taxon>Philodinidae</taxon>
        <taxon>Rotaria</taxon>
    </lineage>
</organism>
<dbReference type="InterPro" id="IPR050168">
    <property type="entry name" value="AAA_ATPase_domain"/>
</dbReference>
<name>A0A816UD69_9BILA</name>
<dbReference type="PANTHER" id="PTHR23077">
    <property type="entry name" value="AAA-FAMILY ATPASE"/>
    <property type="match status" value="1"/>
</dbReference>
<dbReference type="Pfam" id="PF00004">
    <property type="entry name" value="AAA"/>
    <property type="match status" value="1"/>
</dbReference>
<keyword evidence="1" id="KW-0547">Nucleotide-binding</keyword>
<protein>
    <recommendedName>
        <fullName evidence="5">AAA+ ATPase domain-containing protein</fullName>
    </recommendedName>
</protein>
<feature type="compositionally biased region" description="Low complexity" evidence="4">
    <location>
        <begin position="117"/>
        <end position="128"/>
    </location>
</feature>
<evidence type="ECO:0000256" key="4">
    <source>
        <dbReference type="SAM" id="MobiDB-lite"/>
    </source>
</evidence>
<feature type="coiled-coil region" evidence="3">
    <location>
        <begin position="489"/>
        <end position="530"/>
    </location>
</feature>
<dbReference type="SUPFAM" id="SSF52540">
    <property type="entry name" value="P-loop containing nucleoside triphosphate hydrolases"/>
    <property type="match status" value="2"/>
</dbReference>
<keyword evidence="2" id="KW-0067">ATP-binding</keyword>
<dbReference type="InterPro" id="IPR003960">
    <property type="entry name" value="ATPase_AAA_CS"/>
</dbReference>
<evidence type="ECO:0000313" key="7">
    <source>
        <dbReference type="Proteomes" id="UP000663887"/>
    </source>
</evidence>
<dbReference type="AlphaFoldDB" id="A0A816UD69"/>
<dbReference type="Proteomes" id="UP000663887">
    <property type="component" value="Unassembled WGS sequence"/>
</dbReference>
<evidence type="ECO:0000256" key="2">
    <source>
        <dbReference type="ARBA" id="ARBA00022840"/>
    </source>
</evidence>